<dbReference type="GO" id="GO:0051865">
    <property type="term" value="P:protein autoubiquitination"/>
    <property type="evidence" value="ECO:0007669"/>
    <property type="project" value="TreeGrafter"/>
</dbReference>
<dbReference type="PROSITE" id="PS50119">
    <property type="entry name" value="ZF_BBOX"/>
    <property type="match status" value="1"/>
</dbReference>
<protein>
    <submittedName>
        <fullName evidence="12">Tripartite motif containing 37</fullName>
    </submittedName>
</protein>
<dbReference type="PANTHER" id="PTHR36754:SF2">
    <property type="entry name" value="E3 UBIQUITIN-PROTEIN LIGASE TRIM37"/>
    <property type="match status" value="1"/>
</dbReference>
<feature type="coiled-coil region" evidence="7">
    <location>
        <begin position="132"/>
        <end position="166"/>
    </location>
</feature>
<dbReference type="CDD" id="cd19779">
    <property type="entry name" value="Bbox2_TRIM37_C-VIII"/>
    <property type="match status" value="1"/>
</dbReference>
<dbReference type="Pfam" id="PF22486">
    <property type="entry name" value="MATH_2"/>
    <property type="match status" value="1"/>
</dbReference>
<dbReference type="Proteomes" id="UP000314980">
    <property type="component" value="Unassembled WGS sequence"/>
</dbReference>
<dbReference type="InterPro" id="IPR037299">
    <property type="entry name" value="TRIM37_MATH"/>
</dbReference>
<evidence type="ECO:0000256" key="4">
    <source>
        <dbReference type="ARBA" id="ARBA00022771"/>
    </source>
</evidence>
<dbReference type="InterPro" id="IPR000315">
    <property type="entry name" value="Znf_B-box"/>
</dbReference>
<evidence type="ECO:0000313" key="12">
    <source>
        <dbReference type="Ensembl" id="ENSLCAP00010025118.1"/>
    </source>
</evidence>
<feature type="compositionally biased region" description="Basic and acidic residues" evidence="8">
    <location>
        <begin position="483"/>
        <end position="494"/>
    </location>
</feature>
<evidence type="ECO:0000256" key="6">
    <source>
        <dbReference type="PROSITE-ProRule" id="PRU00024"/>
    </source>
</evidence>
<feature type="region of interest" description="Disordered" evidence="8">
    <location>
        <begin position="683"/>
        <end position="715"/>
    </location>
</feature>
<keyword evidence="13" id="KW-1185">Reference proteome</keyword>
<dbReference type="InterPro" id="IPR013083">
    <property type="entry name" value="Znf_RING/FYVE/PHD"/>
</dbReference>
<sequence length="875" mass="98676">MGQSSKLIAEVFRCFICMEKLRDARLCPHCSKLCCFSCIRRWLTEQRAQCPHCRAPLQLRELVNCRWAEEVTQQLDTLQLCSLTKHEDNDKDKCENHHEKLSVFCWTCKKCICHQCALWGGMHGGHTFKPLVEIYEQHVTKVKEEVAKLRRRLMELISLVQEVERNVEAVRGAKDERVREIRNAVEMMIARLDNQLKNKLITLMGQKTSLTQETELLESLLQEVEHQLHSCSKSELISKSPEILLMFQQVHRKPMQSFVTTPVPPDFTSFIQCVLCLIICPLCVFSELVPAYDSSTFVLVNFSTLRQRADPVYSPPLQISGLCWRLKVYPDGNGVVRGNYLSVFLELSAGLPETSKYEYRVEMVHQASSDPTKNIIREFASDFEVGECWGYNRFFRLDLLASEGYLNMQTDTLVLCYQVRSPTFFQKCRDQYWYISQLESAQSGYIQQINNLKERLAIELFRRQTSRSSSPPDLRLATGTTTSERDPRSVKSDDDIQTTLTNTKKGEEEERTHVILFVQELSDGDLEVDCLTEEEVNPLDGSSTSGSSTATSNTEENDIDEETMSGENDVDFIGNLETEEGDAAAGRTASGSGATACGAVGPGSNSLLEIDPVILIQLLDLKERSSMESLWGLQPRPPVSLLHSQAHPHSRKERERRPQVVRRSAPDSGVLIRLKAQMAEVRSKMSDVKSQVLEARGSGEPRPGPSGAFGVEEAPSHHTDSELSACRKAGELDLLGRTAAARSRPCRPGENCHTANANDVKLLLQLQCCRVSHLKRRGGLKIINCVVVSLQAISATDIIESYQCSTEHYLLNFRSLLSSISLQTNKYFPPAADRRQKRNTKCDCCAVVVSHFVKWLIQPIIRDVDCIKNESCINK</sequence>
<reference evidence="12" key="3">
    <citation type="submission" date="2025-09" db="UniProtKB">
        <authorList>
            <consortium name="Ensembl"/>
        </authorList>
    </citation>
    <scope>IDENTIFICATION</scope>
</reference>
<dbReference type="PANTHER" id="PTHR36754">
    <property type="entry name" value="E3 UBIQUITIN-PROTEIN LIGASE TRIM37"/>
    <property type="match status" value="1"/>
</dbReference>
<evidence type="ECO:0000313" key="13">
    <source>
        <dbReference type="Proteomes" id="UP000314980"/>
    </source>
</evidence>
<dbReference type="InterPro" id="IPR053003">
    <property type="entry name" value="TRIM_RBCC_E3_ubiq-ligases"/>
</dbReference>
<feature type="region of interest" description="Disordered" evidence="8">
    <location>
        <begin position="534"/>
        <end position="567"/>
    </location>
</feature>
<reference evidence="13" key="1">
    <citation type="submission" date="2015-09" db="EMBL/GenBank/DDBJ databases">
        <authorList>
            <person name="Sai Rama Sridatta P."/>
        </authorList>
    </citation>
    <scope>NUCLEOTIDE SEQUENCE [LARGE SCALE GENOMIC DNA]</scope>
</reference>
<dbReference type="InterPro" id="IPR008974">
    <property type="entry name" value="TRAF-like"/>
</dbReference>
<dbReference type="GO" id="GO:0035098">
    <property type="term" value="C:ESC/E(Z) complex"/>
    <property type="evidence" value="ECO:0007669"/>
    <property type="project" value="TreeGrafter"/>
</dbReference>
<dbReference type="Gene3D" id="2.60.210.10">
    <property type="entry name" value="Apoptosis, Tumor Necrosis Factor Receptor Associated Protein 2, Chain A"/>
    <property type="match status" value="1"/>
</dbReference>
<keyword evidence="4 6" id="KW-0863">Zinc-finger</keyword>
<evidence type="ECO:0000259" key="9">
    <source>
        <dbReference type="PROSITE" id="PS50089"/>
    </source>
</evidence>
<dbReference type="GeneTree" id="ENSGT00410000025800"/>
<reference evidence="12" key="2">
    <citation type="submission" date="2025-08" db="UniProtKB">
        <authorList>
            <consortium name="Ensembl"/>
        </authorList>
    </citation>
    <scope>IDENTIFICATION</scope>
</reference>
<dbReference type="GO" id="GO:0005778">
    <property type="term" value="C:peroxisomal membrane"/>
    <property type="evidence" value="ECO:0007669"/>
    <property type="project" value="TreeGrafter"/>
</dbReference>
<dbReference type="GO" id="GO:0070842">
    <property type="term" value="P:aggresome assembly"/>
    <property type="evidence" value="ECO:0007669"/>
    <property type="project" value="TreeGrafter"/>
</dbReference>
<feature type="region of interest" description="Disordered" evidence="8">
    <location>
        <begin position="467"/>
        <end position="507"/>
    </location>
</feature>
<name>A0A4W6DJT2_LATCA</name>
<dbReference type="FunFam" id="3.30.160.60:FF:000332">
    <property type="entry name" value="E3 ubiquitin-protein ligase TRIM37 isoform X1"/>
    <property type="match status" value="1"/>
</dbReference>
<keyword evidence="3" id="KW-0479">Metal-binding</keyword>
<dbReference type="SUPFAM" id="SSF57850">
    <property type="entry name" value="RING/U-box"/>
    <property type="match status" value="1"/>
</dbReference>
<evidence type="ECO:0000259" key="10">
    <source>
        <dbReference type="PROSITE" id="PS50119"/>
    </source>
</evidence>
<dbReference type="Gene3D" id="3.30.40.10">
    <property type="entry name" value="Zinc/RING finger domain, C3HC4 (zinc finger)"/>
    <property type="match status" value="1"/>
</dbReference>
<evidence type="ECO:0000256" key="1">
    <source>
        <dbReference type="ARBA" id="ARBA00004496"/>
    </source>
</evidence>
<dbReference type="SMART" id="SM00336">
    <property type="entry name" value="BBOX"/>
    <property type="match status" value="1"/>
</dbReference>
<proteinExistence type="predicted"/>
<feature type="compositionally biased region" description="Low complexity" evidence="8">
    <location>
        <begin position="541"/>
        <end position="554"/>
    </location>
</feature>
<dbReference type="InterPro" id="IPR002083">
    <property type="entry name" value="MATH/TRAF_dom"/>
</dbReference>
<dbReference type="GO" id="GO:0031625">
    <property type="term" value="F:ubiquitin protein ligase binding"/>
    <property type="evidence" value="ECO:0007669"/>
    <property type="project" value="TreeGrafter"/>
</dbReference>
<dbReference type="InterPro" id="IPR003649">
    <property type="entry name" value="Bbox_C"/>
</dbReference>
<dbReference type="Ensembl" id="ENSLCAT00010025663.1">
    <property type="protein sequence ID" value="ENSLCAP00010025118.1"/>
    <property type="gene ID" value="ENSLCAG00010011559.1"/>
</dbReference>
<dbReference type="PROSITE" id="PS50089">
    <property type="entry name" value="ZF_RING_2"/>
    <property type="match status" value="1"/>
</dbReference>
<dbReference type="SUPFAM" id="SSF57845">
    <property type="entry name" value="B-box zinc-binding domain"/>
    <property type="match status" value="1"/>
</dbReference>
<dbReference type="SUPFAM" id="SSF49599">
    <property type="entry name" value="TRAF domain-like"/>
    <property type="match status" value="1"/>
</dbReference>
<dbReference type="AlphaFoldDB" id="A0A4W6DJT2"/>
<feature type="region of interest" description="Disordered" evidence="8">
    <location>
        <begin position="636"/>
        <end position="666"/>
    </location>
</feature>
<dbReference type="CDD" id="cd16619">
    <property type="entry name" value="mRING-HC-C4C4_TRIM37_C-VIII"/>
    <property type="match status" value="1"/>
</dbReference>
<evidence type="ECO:0000256" key="2">
    <source>
        <dbReference type="ARBA" id="ARBA00022490"/>
    </source>
</evidence>
<dbReference type="GO" id="GO:0005164">
    <property type="term" value="F:tumor necrosis factor receptor binding"/>
    <property type="evidence" value="ECO:0007669"/>
    <property type="project" value="TreeGrafter"/>
</dbReference>
<dbReference type="GO" id="GO:0016235">
    <property type="term" value="C:aggresome"/>
    <property type="evidence" value="ECO:0007669"/>
    <property type="project" value="TreeGrafter"/>
</dbReference>
<feature type="compositionally biased region" description="Acidic residues" evidence="8">
    <location>
        <begin position="555"/>
        <end position="567"/>
    </location>
</feature>
<dbReference type="GO" id="GO:0061630">
    <property type="term" value="F:ubiquitin protein ligase activity"/>
    <property type="evidence" value="ECO:0007669"/>
    <property type="project" value="TreeGrafter"/>
</dbReference>
<dbReference type="CDD" id="cd03773">
    <property type="entry name" value="MATH_TRIM37"/>
    <property type="match status" value="1"/>
</dbReference>
<dbReference type="GO" id="GO:0008270">
    <property type="term" value="F:zinc ion binding"/>
    <property type="evidence" value="ECO:0007669"/>
    <property type="project" value="UniProtKB-KW"/>
</dbReference>
<dbReference type="Gene3D" id="3.30.160.60">
    <property type="entry name" value="Classic Zinc Finger"/>
    <property type="match status" value="1"/>
</dbReference>
<keyword evidence="7" id="KW-0175">Coiled coil</keyword>
<feature type="compositionally biased region" description="Low complexity" evidence="8">
    <location>
        <begin position="694"/>
        <end position="708"/>
    </location>
</feature>
<feature type="domain" description="RING-type" evidence="9">
    <location>
        <begin position="14"/>
        <end position="54"/>
    </location>
</feature>
<dbReference type="GO" id="GO:0006513">
    <property type="term" value="P:protein monoubiquitination"/>
    <property type="evidence" value="ECO:0007669"/>
    <property type="project" value="TreeGrafter"/>
</dbReference>
<accession>A0A4W6DJT2</accession>
<feature type="domain" description="B box-type" evidence="10">
    <location>
        <begin position="89"/>
        <end position="131"/>
    </location>
</feature>
<evidence type="ECO:0000256" key="8">
    <source>
        <dbReference type="SAM" id="MobiDB-lite"/>
    </source>
</evidence>
<dbReference type="InterPro" id="IPR001841">
    <property type="entry name" value="Znf_RING"/>
</dbReference>
<evidence type="ECO:0000256" key="5">
    <source>
        <dbReference type="ARBA" id="ARBA00022833"/>
    </source>
</evidence>
<dbReference type="SMART" id="SM00061">
    <property type="entry name" value="MATH"/>
    <property type="match status" value="1"/>
</dbReference>
<comment type="subcellular location">
    <subcellularLocation>
        <location evidence="1">Cytoplasm</location>
    </subcellularLocation>
</comment>
<keyword evidence="5" id="KW-0862">Zinc</keyword>
<evidence type="ECO:0000259" key="11">
    <source>
        <dbReference type="PROSITE" id="PS50144"/>
    </source>
</evidence>
<organism evidence="12 13">
    <name type="scientific">Lates calcarifer</name>
    <name type="common">Barramundi</name>
    <name type="synonym">Holocentrus calcarifer</name>
    <dbReference type="NCBI Taxonomy" id="8187"/>
    <lineage>
        <taxon>Eukaryota</taxon>
        <taxon>Metazoa</taxon>
        <taxon>Chordata</taxon>
        <taxon>Craniata</taxon>
        <taxon>Vertebrata</taxon>
        <taxon>Euteleostomi</taxon>
        <taxon>Actinopterygii</taxon>
        <taxon>Neopterygii</taxon>
        <taxon>Teleostei</taxon>
        <taxon>Neoteleostei</taxon>
        <taxon>Acanthomorphata</taxon>
        <taxon>Carangaria</taxon>
        <taxon>Carangaria incertae sedis</taxon>
        <taxon>Centropomidae</taxon>
        <taxon>Lates</taxon>
    </lineage>
</organism>
<dbReference type="Pfam" id="PF00643">
    <property type="entry name" value="zf-B_box"/>
    <property type="match status" value="1"/>
</dbReference>
<evidence type="ECO:0000256" key="7">
    <source>
        <dbReference type="SAM" id="Coils"/>
    </source>
</evidence>
<feature type="domain" description="MATH" evidence="11">
    <location>
        <begin position="292"/>
        <end position="419"/>
    </location>
</feature>
<dbReference type="SMART" id="SM00502">
    <property type="entry name" value="BBC"/>
    <property type="match status" value="1"/>
</dbReference>
<gene>
    <name evidence="12" type="primary">TRIM37</name>
    <name evidence="12" type="synonym">trim37</name>
</gene>
<evidence type="ECO:0000256" key="3">
    <source>
        <dbReference type="ARBA" id="ARBA00022723"/>
    </source>
</evidence>
<dbReference type="PROSITE" id="PS50144">
    <property type="entry name" value="MATH"/>
    <property type="match status" value="1"/>
</dbReference>
<keyword evidence="2" id="KW-0963">Cytoplasm</keyword>